<evidence type="ECO:0000256" key="7">
    <source>
        <dbReference type="ARBA" id="ARBA00022989"/>
    </source>
</evidence>
<dbReference type="Pfam" id="PF06422">
    <property type="entry name" value="PDR_CDR"/>
    <property type="match status" value="1"/>
</dbReference>
<dbReference type="InterPro" id="IPR034003">
    <property type="entry name" value="ABCG_PDR_2"/>
</dbReference>
<keyword evidence="4 11" id="KW-0812">Transmembrane</keyword>
<reference evidence="13" key="1">
    <citation type="submission" date="2022-10" db="EMBL/GenBank/DDBJ databases">
        <title>Tapping the CABI collections for fungal endophytes: first genome assemblies for Collariella, Neodidymelliopsis, Ascochyta clinopodiicola, Didymella pomorum, Didymosphaeria variabile, Neocosmospora piperis and Neocucurbitaria cava.</title>
        <authorList>
            <person name="Hill R."/>
        </authorList>
    </citation>
    <scope>NUCLEOTIDE SEQUENCE</scope>
    <source>
        <strain evidence="13">IMI 366586</strain>
    </source>
</reference>
<feature type="transmembrane region" description="Helical" evidence="11">
    <location>
        <begin position="757"/>
        <end position="777"/>
    </location>
</feature>
<evidence type="ECO:0000256" key="3">
    <source>
        <dbReference type="ARBA" id="ARBA00022448"/>
    </source>
</evidence>
<dbReference type="Pfam" id="PF14510">
    <property type="entry name" value="ABC_trans_N"/>
    <property type="match status" value="1"/>
</dbReference>
<dbReference type="SUPFAM" id="SSF52540">
    <property type="entry name" value="P-loop containing nucleoside triphosphate hydrolases"/>
    <property type="match status" value="2"/>
</dbReference>
<dbReference type="OrthoDB" id="245989at2759"/>
<sequence>MASEDEKTPGGLTPDEKTDHHDDGASTSTVASVKDDTAVGSSHSDEGPSRVMNHEIEALARQLTRASTTVGAELHAFCPQPGTRLDPNSPNFDARAWVKAFVKLDESEDGSAPPRSLGVAFRDLNVFGWGTGAEHQKSVTDYPLDVVKTLVGLLSPRKKRRVDILRNFEGVVEEGELLLVLGPPGSGCSTLLKTIAGETAGLEVDPQSYMNFRGIEESHMRTSFRGDVLYNAEVDTHLAHLTVGETLSFAASAHSCRHVPGGVTRAQADTMMRDVMMAIFGISHTVDTRVGDDFVRGVSGGERKRVSIAEAALTGAKLQCWDNTTRGLDSGNAINFCKTLRLQADLVGVAGAVAIYQAPQSAYDLFDRVTVLYDGRQIFFGKTTEAKQYFESLGFECPDRQTTPDFLTSMTSPQERRVKPGYEHTAPRTPDEFSERWQASESRKQLLRELSEYEQNHPREERLAEYQTSRRAEQFKSQRAKSPYTISYAHQVRLTLWRGWRRLIADPGFTIASLLFNLIMALVLGSMFYNLKNDSSTFYYRGGLIFFSLLFNAFASQLEVLTVYAERPVVEKHNRYAFYHQSTQAIASYLIDIPYKTLNMFVFNIVVYFMAHLRREAGNFFFFCLASYLTTLVMSSIYRTLACLTRTSHQAMVPSAILSLGLMIYTGFTIPTDYMLGWSRWMNYINPLAYAFEALMANEFHNREFPCAQMVPRGPGYDDLPSQSRICAVVGAEPGSNFVDGDRYINMSFDYNNAHKWRNIGILCGFLVSFFLAYIVSAEYAKPPRSKGEILVFRKGKMPPSLKDSAKGDSEAQKTERPVVAAKVANNGSSGLAAGASVFHWEDLCYDIHIKGNERRLLDHVDGWVKPGLSTALMGVSGAGKTTLLDVLATRVTMGVVSGDTRIDGKPTDSSFQHRVGYVQQQDVHLNTMTVREALEFSALLRQSAEIPREEKIEYVEKVIDMLDMREFSDAVIGTPGEGLNVEQRKRLTIGVELAARPQLLVFLDEPTSGLDSQTSWAICDLIEKLTASGQAVLCTIHQPSAILFQRFDRLLLLAPGGKTVYFGDLGNKSKTLLEYFERNGAPPCPPDANPAEYMLQIIKPSHDDEETIDWHQIWRDSPEFKDVKRELGRLNSLASTQPEGSSAFADGDASQHNEFVASFSTQFREVLIRTWKHFWRSPTYIWSKTILIVLASLYLGFSFSANNSIQGLQNQLFAIFMYLVLFGNINEQIMPMFVPQRALYEVRERPSKIYRWNTYILANILVEVAWNTLMAAIMYFCWYYPVGFVQNTTSDDVTIRGFLVFLFLLMFMLFTSTFSHFAIVWIETAEEAGVLASLLWMLCISFCGVGVPYSDIPKFWTFMYHASPGTYLISGIMSTAVYGSNVTCADNEVLHMAVPANLTCETFMGPFVQVAGGYLLNPLASDTCQYCTLSSTEEYLAHFKIDYSDRWWHFGLLWVYIAFNVAATLGLYWLFRVPKGSGVKRN</sequence>
<dbReference type="InterPro" id="IPR003593">
    <property type="entry name" value="AAA+_ATPase"/>
</dbReference>
<evidence type="ECO:0000256" key="5">
    <source>
        <dbReference type="ARBA" id="ARBA00022741"/>
    </source>
</evidence>
<dbReference type="FunFam" id="3.40.50.300:FF:000054">
    <property type="entry name" value="ABC multidrug transporter atrF"/>
    <property type="match status" value="1"/>
</dbReference>
<dbReference type="PROSITE" id="PS00211">
    <property type="entry name" value="ABC_TRANSPORTER_1"/>
    <property type="match status" value="1"/>
</dbReference>
<evidence type="ECO:0000256" key="9">
    <source>
        <dbReference type="SAM" id="Coils"/>
    </source>
</evidence>
<comment type="similarity">
    <text evidence="2">Belongs to the ABC transporter superfamily. ABCG family. PDR (TC 3.A.1.205) subfamily.</text>
</comment>
<comment type="caution">
    <text evidence="13">The sequence shown here is derived from an EMBL/GenBank/DDBJ whole genome shotgun (WGS) entry which is preliminary data.</text>
</comment>
<dbReference type="Proteomes" id="UP001140502">
    <property type="component" value="Unassembled WGS sequence"/>
</dbReference>
<keyword evidence="6" id="KW-0067">ATP-binding</keyword>
<feature type="transmembrane region" description="Helical" evidence="11">
    <location>
        <begin position="651"/>
        <end position="670"/>
    </location>
</feature>
<dbReference type="SMART" id="SM00382">
    <property type="entry name" value="AAA"/>
    <property type="match status" value="2"/>
</dbReference>
<dbReference type="GO" id="GO:0005524">
    <property type="term" value="F:ATP binding"/>
    <property type="evidence" value="ECO:0007669"/>
    <property type="project" value="UniProtKB-KW"/>
</dbReference>
<keyword evidence="14" id="KW-1185">Reference proteome</keyword>
<dbReference type="InterPro" id="IPR027417">
    <property type="entry name" value="P-loop_NTPase"/>
</dbReference>
<dbReference type="Gene3D" id="3.40.50.300">
    <property type="entry name" value="P-loop containing nucleotide triphosphate hydrolases"/>
    <property type="match status" value="2"/>
</dbReference>
<comment type="subcellular location">
    <subcellularLocation>
        <location evidence="1">Membrane</location>
        <topology evidence="1">Multi-pass membrane protein</topology>
    </subcellularLocation>
</comment>
<dbReference type="Pfam" id="PF19055">
    <property type="entry name" value="ABC2_membrane_7"/>
    <property type="match status" value="1"/>
</dbReference>
<dbReference type="PROSITE" id="PS50893">
    <property type="entry name" value="ABC_TRANSPORTER_2"/>
    <property type="match status" value="2"/>
</dbReference>
<feature type="compositionally biased region" description="Basic and acidic residues" evidence="10">
    <location>
        <begin position="414"/>
        <end position="435"/>
    </location>
</feature>
<name>A0A9W9BKV2_9HYPO</name>
<feature type="transmembrane region" description="Helical" evidence="11">
    <location>
        <begin position="1180"/>
        <end position="1201"/>
    </location>
</feature>
<dbReference type="PANTHER" id="PTHR19241">
    <property type="entry name" value="ATP-BINDING CASSETTE TRANSPORTER"/>
    <property type="match status" value="1"/>
</dbReference>
<dbReference type="CDD" id="cd03232">
    <property type="entry name" value="ABCG_PDR_domain2"/>
    <property type="match status" value="1"/>
</dbReference>
<dbReference type="GO" id="GO:0016020">
    <property type="term" value="C:membrane"/>
    <property type="evidence" value="ECO:0007669"/>
    <property type="project" value="UniProtKB-SubCell"/>
</dbReference>
<feature type="compositionally biased region" description="Basic and acidic residues" evidence="10">
    <location>
        <begin position="33"/>
        <end position="51"/>
    </location>
</feature>
<dbReference type="Pfam" id="PF01061">
    <property type="entry name" value="ABC2_membrane"/>
    <property type="match status" value="2"/>
</dbReference>
<feature type="transmembrane region" description="Helical" evidence="11">
    <location>
        <begin position="1256"/>
        <end position="1279"/>
    </location>
</feature>
<feature type="transmembrane region" description="Helical" evidence="11">
    <location>
        <begin position="544"/>
        <end position="565"/>
    </location>
</feature>
<feature type="transmembrane region" description="Helical" evidence="11">
    <location>
        <begin position="617"/>
        <end position="639"/>
    </location>
</feature>
<keyword evidence="8 11" id="KW-0472">Membrane</keyword>
<dbReference type="EMBL" id="JAPEUR010000182">
    <property type="protein sequence ID" value="KAJ4316371.1"/>
    <property type="molecule type" value="Genomic_DNA"/>
</dbReference>
<feature type="transmembrane region" description="Helical" evidence="11">
    <location>
        <begin position="1330"/>
        <end position="1350"/>
    </location>
</feature>
<dbReference type="InterPro" id="IPR013525">
    <property type="entry name" value="ABC2_TM"/>
</dbReference>
<dbReference type="Pfam" id="PF00005">
    <property type="entry name" value="ABC_tran"/>
    <property type="match status" value="2"/>
</dbReference>
<feature type="transmembrane region" description="Helical" evidence="11">
    <location>
        <begin position="1213"/>
        <end position="1235"/>
    </location>
</feature>
<protein>
    <recommendedName>
        <fullName evidence="12">ABC transporter domain-containing protein</fullName>
    </recommendedName>
</protein>
<proteinExistence type="inferred from homology"/>
<organism evidence="13 14">
    <name type="scientific">Fusarium piperis</name>
    <dbReference type="NCBI Taxonomy" id="1435070"/>
    <lineage>
        <taxon>Eukaryota</taxon>
        <taxon>Fungi</taxon>
        <taxon>Dikarya</taxon>
        <taxon>Ascomycota</taxon>
        <taxon>Pezizomycotina</taxon>
        <taxon>Sordariomycetes</taxon>
        <taxon>Hypocreomycetidae</taxon>
        <taxon>Hypocreales</taxon>
        <taxon>Nectriaceae</taxon>
        <taxon>Fusarium</taxon>
        <taxon>Fusarium solani species complex</taxon>
    </lineage>
</organism>
<keyword evidence="7 11" id="KW-1133">Transmembrane helix</keyword>
<dbReference type="InterPro" id="IPR003439">
    <property type="entry name" value="ABC_transporter-like_ATP-bd"/>
</dbReference>
<feature type="compositionally biased region" description="Polar residues" evidence="10">
    <location>
        <begin position="404"/>
        <end position="413"/>
    </location>
</feature>
<feature type="region of interest" description="Disordered" evidence="10">
    <location>
        <begin position="1"/>
        <end position="51"/>
    </location>
</feature>
<feature type="region of interest" description="Disordered" evidence="10">
    <location>
        <begin position="404"/>
        <end position="435"/>
    </location>
</feature>
<feature type="transmembrane region" description="Helical" evidence="11">
    <location>
        <begin position="503"/>
        <end position="524"/>
    </location>
</feature>
<feature type="coiled-coil region" evidence="9">
    <location>
        <begin position="436"/>
        <end position="463"/>
    </location>
</feature>
<keyword evidence="5" id="KW-0547">Nucleotide-binding</keyword>
<dbReference type="InterPro" id="IPR043926">
    <property type="entry name" value="ABCG_dom"/>
</dbReference>
<evidence type="ECO:0000256" key="10">
    <source>
        <dbReference type="SAM" id="MobiDB-lite"/>
    </source>
</evidence>
<evidence type="ECO:0000256" key="2">
    <source>
        <dbReference type="ARBA" id="ARBA00006012"/>
    </source>
</evidence>
<evidence type="ECO:0000256" key="11">
    <source>
        <dbReference type="SAM" id="Phobius"/>
    </source>
</evidence>
<feature type="transmembrane region" description="Helical" evidence="11">
    <location>
        <begin position="1448"/>
        <end position="1472"/>
    </location>
</feature>
<evidence type="ECO:0000259" key="12">
    <source>
        <dbReference type="PROSITE" id="PS50893"/>
    </source>
</evidence>
<dbReference type="InterPro" id="IPR017871">
    <property type="entry name" value="ABC_transporter-like_CS"/>
</dbReference>
<evidence type="ECO:0000313" key="13">
    <source>
        <dbReference type="EMBL" id="KAJ4316371.1"/>
    </source>
</evidence>
<keyword evidence="3" id="KW-0813">Transport</keyword>
<feature type="transmembrane region" description="Helical" evidence="11">
    <location>
        <begin position="586"/>
        <end position="611"/>
    </location>
</feature>
<feature type="compositionally biased region" description="Basic and acidic residues" evidence="10">
    <location>
        <begin position="1"/>
        <end position="24"/>
    </location>
</feature>
<gene>
    <name evidence="13" type="ORF">N0V84_007886</name>
</gene>
<dbReference type="InterPro" id="IPR029481">
    <property type="entry name" value="ABC_trans_N"/>
</dbReference>
<evidence type="ECO:0000256" key="4">
    <source>
        <dbReference type="ARBA" id="ARBA00022692"/>
    </source>
</evidence>
<dbReference type="GO" id="GO:0016887">
    <property type="term" value="F:ATP hydrolysis activity"/>
    <property type="evidence" value="ECO:0007669"/>
    <property type="project" value="InterPro"/>
</dbReference>
<keyword evidence="9" id="KW-0175">Coiled coil</keyword>
<feature type="domain" description="ABC transporter" evidence="12">
    <location>
        <begin position="141"/>
        <end position="399"/>
    </location>
</feature>
<evidence type="ECO:0000256" key="6">
    <source>
        <dbReference type="ARBA" id="ARBA00022840"/>
    </source>
</evidence>
<dbReference type="GO" id="GO:0140359">
    <property type="term" value="F:ABC-type transporter activity"/>
    <property type="evidence" value="ECO:0007669"/>
    <property type="project" value="InterPro"/>
</dbReference>
<evidence type="ECO:0000313" key="14">
    <source>
        <dbReference type="Proteomes" id="UP001140502"/>
    </source>
</evidence>
<feature type="transmembrane region" description="Helical" evidence="11">
    <location>
        <begin position="1299"/>
        <end position="1323"/>
    </location>
</feature>
<dbReference type="InterPro" id="IPR010929">
    <property type="entry name" value="PDR_CDR_ABC"/>
</dbReference>
<evidence type="ECO:0000256" key="8">
    <source>
        <dbReference type="ARBA" id="ARBA00023136"/>
    </source>
</evidence>
<evidence type="ECO:0000256" key="1">
    <source>
        <dbReference type="ARBA" id="ARBA00004141"/>
    </source>
</evidence>
<feature type="domain" description="ABC transporter" evidence="12">
    <location>
        <begin position="839"/>
        <end position="1082"/>
    </location>
</feature>
<accession>A0A9W9BKV2</accession>